<protein>
    <submittedName>
        <fullName evidence="1">Uncharacterized protein</fullName>
    </submittedName>
</protein>
<dbReference type="AlphaFoldDB" id="A0A919X748"/>
<accession>A0A919X748</accession>
<sequence length="228" mass="25916">MKNVVFAKWNRIAASSKTAGVVDSLSLDGKEIVVLDVDKLSLSGLEKYDVYVPATVIDTIQGNNVKAYHELLQYPFFQRTKETILEEGTPKGVFRLRRMVDSVKNNAVILSDLCVLASMFGETEKVVIRHSRLGVVPAHVIVLIRYVCGTMAQIDYTFSDKEFVELEWSGIRKIIEFHSEEVNPVKPSLYHPITLQYDIKSILESSKRLDLVWEEFQRYRSLVGGDES</sequence>
<keyword evidence="2" id="KW-1185">Reference proteome</keyword>
<gene>
    <name evidence="1" type="ORF">J43TS3_16000</name>
</gene>
<dbReference type="EMBL" id="BORP01000002">
    <property type="protein sequence ID" value="GIO26989.1"/>
    <property type="molecule type" value="Genomic_DNA"/>
</dbReference>
<dbReference type="RefSeq" id="WP_212920476.1">
    <property type="nucleotide sequence ID" value="NZ_BORP01000002.1"/>
</dbReference>
<proteinExistence type="predicted"/>
<comment type="caution">
    <text evidence="1">The sequence shown here is derived from an EMBL/GenBank/DDBJ whole genome shotgun (WGS) entry which is preliminary data.</text>
</comment>
<organism evidence="1 2">
    <name type="scientific">Ornithinibacillus bavariensis</name>
    <dbReference type="NCBI Taxonomy" id="545502"/>
    <lineage>
        <taxon>Bacteria</taxon>
        <taxon>Bacillati</taxon>
        <taxon>Bacillota</taxon>
        <taxon>Bacilli</taxon>
        <taxon>Bacillales</taxon>
        <taxon>Bacillaceae</taxon>
        <taxon>Ornithinibacillus</taxon>
    </lineage>
</organism>
<dbReference type="Proteomes" id="UP000676917">
    <property type="component" value="Unassembled WGS sequence"/>
</dbReference>
<evidence type="ECO:0000313" key="1">
    <source>
        <dbReference type="EMBL" id="GIO26989.1"/>
    </source>
</evidence>
<reference evidence="1" key="1">
    <citation type="submission" date="2021-03" db="EMBL/GenBank/DDBJ databases">
        <title>Antimicrobial resistance genes in bacteria isolated from Japanese honey, and their potential for conferring macrolide and lincosamide resistance in the American foulbrood pathogen Paenibacillus larvae.</title>
        <authorList>
            <person name="Okamoto M."/>
            <person name="Kumagai M."/>
            <person name="Kanamori H."/>
            <person name="Takamatsu D."/>
        </authorList>
    </citation>
    <scope>NUCLEOTIDE SEQUENCE</scope>
    <source>
        <strain evidence="1">J43TS3</strain>
    </source>
</reference>
<name>A0A919X748_9BACI</name>
<evidence type="ECO:0000313" key="2">
    <source>
        <dbReference type="Proteomes" id="UP000676917"/>
    </source>
</evidence>